<evidence type="ECO:0000313" key="2">
    <source>
        <dbReference type="Proteomes" id="UP000492821"/>
    </source>
</evidence>
<evidence type="ECO:0000256" key="1">
    <source>
        <dbReference type="SAM" id="Coils"/>
    </source>
</evidence>
<reference evidence="3" key="2">
    <citation type="submission" date="2020-10" db="UniProtKB">
        <authorList>
            <consortium name="WormBaseParasite"/>
        </authorList>
    </citation>
    <scope>IDENTIFICATION</scope>
</reference>
<dbReference type="WBParaSite" id="Pan_g7009.t1">
    <property type="protein sequence ID" value="Pan_g7009.t1"/>
    <property type="gene ID" value="Pan_g7009"/>
</dbReference>
<keyword evidence="1" id="KW-0175">Coiled coil</keyword>
<sequence>MGKDKHKTNRVMKMKPGKSIASYMDLPTSTNYMATTSTYPCGPKENMTYSKCTAQLANILDTLNYIHESKKPGANPLEPWVKTQYQRIVVELRETVNRGAMPSTIEYIVNRLIRDLNNFVDKDSTDTYTFSTKLGEWYNVKRRVLLKTCATNLVVNAFETHGLMVQVVRVLNKLMALPQYQRSVSIKRQLNPYYRGIEIAYNVANASIPKCSLDNDSTPSGLVRRTGPDVVSSSNKTADLPRPDMGPKICPLQVDVVSLWKLFSIPFDYSEFSATTEFFEDLNLARFATRLRDGLGKVKYELTYVATNNSAISTRQLEVSKKLAQFHVSEAKNMSNDAKWFLSTQRQKKDQSAATLQAQQKEMARLQEDYVKIEKDIERQFNIIKEVGVVPLVSTRARYSTFHKKMLDAEKEVNKLREMIRRHEESITSMEAAFEEAVTNAIKQLSDTEKEKAEAIKRCGFEKKLNKEIKENSESAESCLTAQKRVKGVDAFATRHLRSRKALLRKMRHAKAQIDNFTASLTVEADPLRREILSTTLAQWENTVQRLKKAETEGDEEFRKLSDDILSGTLSIEDALKMKPVEVELPKRTHQLDLPEPVGDVNLPSPIAPPKGAAAAPAKRTRFPIEADASYEGLPPIGVIPYNYIKKSNSAWYPPSVEYNPSVKESTSSVSIGSQSSTSSYFSTISNSIFAQAPPPVDQSYQGSYYRSIVRPHLGPSMAKQFAKLQAQRRLPVPF</sequence>
<feature type="coiled-coil region" evidence="1">
    <location>
        <begin position="349"/>
        <end position="376"/>
    </location>
</feature>
<dbReference type="AlphaFoldDB" id="A0A7E4W5A4"/>
<reference evidence="2" key="1">
    <citation type="journal article" date="2013" name="Genetics">
        <title>The draft genome and transcriptome of Panagrellus redivivus are shaped by the harsh demands of a free-living lifestyle.</title>
        <authorList>
            <person name="Srinivasan J."/>
            <person name="Dillman A.R."/>
            <person name="Macchietto M.G."/>
            <person name="Heikkinen L."/>
            <person name="Lakso M."/>
            <person name="Fracchia K.M."/>
            <person name="Antoshechkin I."/>
            <person name="Mortazavi A."/>
            <person name="Wong G."/>
            <person name="Sternberg P.W."/>
        </authorList>
    </citation>
    <scope>NUCLEOTIDE SEQUENCE [LARGE SCALE GENOMIC DNA]</scope>
    <source>
        <strain evidence="2">MT8872</strain>
    </source>
</reference>
<dbReference type="Proteomes" id="UP000492821">
    <property type="component" value="Unassembled WGS sequence"/>
</dbReference>
<feature type="coiled-coil region" evidence="1">
    <location>
        <begin position="406"/>
        <end position="458"/>
    </location>
</feature>
<proteinExistence type="predicted"/>
<organism evidence="2 3">
    <name type="scientific">Panagrellus redivivus</name>
    <name type="common">Microworm</name>
    <dbReference type="NCBI Taxonomy" id="6233"/>
    <lineage>
        <taxon>Eukaryota</taxon>
        <taxon>Metazoa</taxon>
        <taxon>Ecdysozoa</taxon>
        <taxon>Nematoda</taxon>
        <taxon>Chromadorea</taxon>
        <taxon>Rhabditida</taxon>
        <taxon>Tylenchina</taxon>
        <taxon>Panagrolaimomorpha</taxon>
        <taxon>Panagrolaimoidea</taxon>
        <taxon>Panagrolaimidae</taxon>
        <taxon>Panagrellus</taxon>
    </lineage>
</organism>
<keyword evidence="2" id="KW-1185">Reference proteome</keyword>
<name>A0A7E4W5A4_PANRE</name>
<protein>
    <submittedName>
        <fullName evidence="3">DUF4708 domain-containing protein</fullName>
    </submittedName>
</protein>
<accession>A0A7E4W5A4</accession>
<evidence type="ECO:0000313" key="3">
    <source>
        <dbReference type="WBParaSite" id="Pan_g7009.t1"/>
    </source>
</evidence>